<dbReference type="PANTHER" id="PTHR30146:SF109">
    <property type="entry name" value="HTH-TYPE TRANSCRIPTIONAL REGULATOR GALS"/>
    <property type="match status" value="1"/>
</dbReference>
<keyword evidence="6" id="KW-1185">Reference proteome</keyword>
<evidence type="ECO:0000313" key="6">
    <source>
        <dbReference type="Proteomes" id="UP000663981"/>
    </source>
</evidence>
<dbReference type="SUPFAM" id="SSF53822">
    <property type="entry name" value="Periplasmic binding protein-like I"/>
    <property type="match status" value="1"/>
</dbReference>
<dbReference type="InterPro" id="IPR046335">
    <property type="entry name" value="LacI/GalR-like_sensor"/>
</dbReference>
<dbReference type="Pfam" id="PF00356">
    <property type="entry name" value="LacI"/>
    <property type="match status" value="1"/>
</dbReference>
<comment type="caution">
    <text evidence="5">The sequence shown here is derived from an EMBL/GenBank/DDBJ whole genome shotgun (WGS) entry which is preliminary data.</text>
</comment>
<dbReference type="Gene3D" id="1.10.260.40">
    <property type="entry name" value="lambda repressor-like DNA-binding domains"/>
    <property type="match status" value="1"/>
</dbReference>
<feature type="domain" description="HTH lacI-type" evidence="4">
    <location>
        <begin position="3"/>
        <end position="57"/>
    </location>
</feature>
<evidence type="ECO:0000256" key="2">
    <source>
        <dbReference type="ARBA" id="ARBA00023125"/>
    </source>
</evidence>
<keyword evidence="3" id="KW-0804">Transcription</keyword>
<proteinExistence type="predicted"/>
<dbReference type="Pfam" id="PF13377">
    <property type="entry name" value="Peripla_BP_3"/>
    <property type="match status" value="1"/>
</dbReference>
<dbReference type="Proteomes" id="UP000663981">
    <property type="component" value="Unassembled WGS sequence"/>
</dbReference>
<gene>
    <name evidence="5" type="ORF">I7822_12450</name>
</gene>
<keyword evidence="1" id="KW-0805">Transcription regulation</keyword>
<dbReference type="EMBL" id="JAGDEL010000008">
    <property type="protein sequence ID" value="MBO1512481.1"/>
    <property type="molecule type" value="Genomic_DNA"/>
</dbReference>
<dbReference type="InterPro" id="IPR000843">
    <property type="entry name" value="HTH_LacI"/>
</dbReference>
<sequence length="340" mass="38088">MAVTIKDVAKVANVTPSTVSRVISNSPRISEKTKRKVRKAMEELGYFPNFKARSLANRSTQTIGLVMPNSTDKVFQNPFFPEVIRGISKIAHSMEYALHISTGETEEEIYEGLVRMVQSGRVDGVILLYSRINDNVMSYLEEKKFPYTIIGKPYINSDGISHVDNDNFSAAKEVTKYLLKLGHKRIGFVAGCLNLMVTLERKRGYESALLNADITINNDYIVHEEFLREGGQEAISELLSLKEPPTALVVADDLMAFGMLNTLDEMGLRVPDDISIISFNNLLLSEVSRPPLTSVDINIYNLGLQSAKCLIEKIKQPDEPAKRIIIPYKVIERNSCKKLS</sequence>
<accession>A0ABS3N2F4</accession>
<dbReference type="Gene3D" id="3.40.50.2300">
    <property type="match status" value="2"/>
</dbReference>
<reference evidence="5 6" key="1">
    <citation type="submission" date="2021-03" db="EMBL/GenBank/DDBJ databases">
        <title>Whole genome sequence of Metabacillus bambusae BG109.</title>
        <authorList>
            <person name="Jeong J.W."/>
        </authorList>
    </citation>
    <scope>NUCLEOTIDE SEQUENCE [LARGE SCALE GENOMIC DNA]</scope>
    <source>
        <strain evidence="5 6">BG109</strain>
    </source>
</reference>
<dbReference type="SMART" id="SM00354">
    <property type="entry name" value="HTH_LACI"/>
    <property type="match status" value="1"/>
</dbReference>
<evidence type="ECO:0000313" key="5">
    <source>
        <dbReference type="EMBL" id="MBO1512481.1"/>
    </source>
</evidence>
<dbReference type="InterPro" id="IPR010982">
    <property type="entry name" value="Lambda_DNA-bd_dom_sf"/>
</dbReference>
<dbReference type="GO" id="GO:0003677">
    <property type="term" value="F:DNA binding"/>
    <property type="evidence" value="ECO:0007669"/>
    <property type="project" value="UniProtKB-KW"/>
</dbReference>
<dbReference type="CDD" id="cd06294">
    <property type="entry name" value="PBP1_MalR-like"/>
    <property type="match status" value="1"/>
</dbReference>
<dbReference type="InterPro" id="IPR028082">
    <property type="entry name" value="Peripla_BP_I"/>
</dbReference>
<dbReference type="SUPFAM" id="SSF47413">
    <property type="entry name" value="lambda repressor-like DNA-binding domains"/>
    <property type="match status" value="1"/>
</dbReference>
<keyword evidence="2 5" id="KW-0238">DNA-binding</keyword>
<protein>
    <submittedName>
        <fullName evidence="5">LacI family DNA-binding transcriptional regulator</fullName>
    </submittedName>
</protein>
<dbReference type="CDD" id="cd01392">
    <property type="entry name" value="HTH_LacI"/>
    <property type="match status" value="1"/>
</dbReference>
<evidence type="ECO:0000256" key="3">
    <source>
        <dbReference type="ARBA" id="ARBA00023163"/>
    </source>
</evidence>
<evidence type="ECO:0000256" key="1">
    <source>
        <dbReference type="ARBA" id="ARBA00023015"/>
    </source>
</evidence>
<organism evidence="5 6">
    <name type="scientific">Metabacillus bambusae</name>
    <dbReference type="NCBI Taxonomy" id="2795218"/>
    <lineage>
        <taxon>Bacteria</taxon>
        <taxon>Bacillati</taxon>
        <taxon>Bacillota</taxon>
        <taxon>Bacilli</taxon>
        <taxon>Bacillales</taxon>
        <taxon>Bacillaceae</taxon>
        <taxon>Metabacillus</taxon>
    </lineage>
</organism>
<dbReference type="PANTHER" id="PTHR30146">
    <property type="entry name" value="LACI-RELATED TRANSCRIPTIONAL REPRESSOR"/>
    <property type="match status" value="1"/>
</dbReference>
<dbReference type="PROSITE" id="PS00356">
    <property type="entry name" value="HTH_LACI_1"/>
    <property type="match status" value="1"/>
</dbReference>
<evidence type="ECO:0000259" key="4">
    <source>
        <dbReference type="PROSITE" id="PS50932"/>
    </source>
</evidence>
<name>A0ABS3N2F4_9BACI</name>
<dbReference type="PROSITE" id="PS50932">
    <property type="entry name" value="HTH_LACI_2"/>
    <property type="match status" value="1"/>
</dbReference>
<dbReference type="RefSeq" id="WP_207978549.1">
    <property type="nucleotide sequence ID" value="NZ_JAGDEL010000008.1"/>
</dbReference>